<accession>A0A8J6NVV2</accession>
<evidence type="ECO:0000313" key="2">
    <source>
        <dbReference type="EMBL" id="MBC8360978.1"/>
    </source>
</evidence>
<dbReference type="GO" id="GO:0016226">
    <property type="term" value="P:iron-sulfur cluster assembly"/>
    <property type="evidence" value="ECO:0007669"/>
    <property type="project" value="InterPro"/>
</dbReference>
<reference evidence="2 3" key="1">
    <citation type="submission" date="2020-08" db="EMBL/GenBank/DDBJ databases">
        <title>Bridging the membrane lipid divide: bacteria of the FCB group superphylum have the potential to synthesize archaeal ether lipids.</title>
        <authorList>
            <person name="Villanueva L."/>
            <person name="Von Meijenfeldt F.A.B."/>
            <person name="Westbye A.B."/>
            <person name="Yadav S."/>
            <person name="Hopmans E.C."/>
            <person name="Dutilh B.E."/>
            <person name="Sinninghe Damste J.S."/>
        </authorList>
    </citation>
    <scope>NUCLEOTIDE SEQUENCE [LARGE SCALE GENOMIC DNA]</scope>
    <source>
        <strain evidence="2">NIOZ-UU30</strain>
    </source>
</reference>
<sequence>MDTRDFDFWQDHSLYYLEMAFRKDKRKILENPDGYGKRTGACGDTVEIFITVRNGRIQGFSYHANGCLNTHACANTVAFLAEGKTVNEAWEITSENVTDYLETLPAAEVHCAELAVGALYLALSNYRELQHFPWKKLYQKK</sequence>
<evidence type="ECO:0000259" key="1">
    <source>
        <dbReference type="Pfam" id="PF01592"/>
    </source>
</evidence>
<dbReference type="SUPFAM" id="SSF82649">
    <property type="entry name" value="SufE/NifU"/>
    <property type="match status" value="1"/>
</dbReference>
<dbReference type="GO" id="GO:0051536">
    <property type="term" value="F:iron-sulfur cluster binding"/>
    <property type="evidence" value="ECO:0007669"/>
    <property type="project" value="InterPro"/>
</dbReference>
<dbReference type="InterPro" id="IPR002871">
    <property type="entry name" value="NIF_FeS_clus_asmbl_NifU_N"/>
</dbReference>
<dbReference type="AlphaFoldDB" id="A0A8J6NVV2"/>
<dbReference type="CDD" id="cd06664">
    <property type="entry name" value="IscU_like"/>
    <property type="match status" value="1"/>
</dbReference>
<dbReference type="EMBL" id="JACNJH010000116">
    <property type="protein sequence ID" value="MBC8360978.1"/>
    <property type="molecule type" value="Genomic_DNA"/>
</dbReference>
<comment type="caution">
    <text evidence="2">The sequence shown here is derived from an EMBL/GenBank/DDBJ whole genome shotgun (WGS) entry which is preliminary data.</text>
</comment>
<protein>
    <submittedName>
        <fullName evidence="2">Iron-sulfur cluster assembly scaffold protein</fullName>
    </submittedName>
</protein>
<dbReference type="Pfam" id="PF01592">
    <property type="entry name" value="NifU_N"/>
    <property type="match status" value="1"/>
</dbReference>
<name>A0A8J6NVV2_9BACT</name>
<dbReference type="Gene3D" id="3.90.1010.10">
    <property type="match status" value="1"/>
</dbReference>
<feature type="domain" description="NIF system FeS cluster assembly NifU N-terminal" evidence="1">
    <location>
        <begin position="40"/>
        <end position="129"/>
    </location>
</feature>
<organism evidence="2 3">
    <name type="scientific">Candidatus Desulfatibia profunda</name>
    <dbReference type="NCBI Taxonomy" id="2841695"/>
    <lineage>
        <taxon>Bacteria</taxon>
        <taxon>Pseudomonadati</taxon>
        <taxon>Thermodesulfobacteriota</taxon>
        <taxon>Desulfobacteria</taxon>
        <taxon>Desulfobacterales</taxon>
        <taxon>Desulfobacterales incertae sedis</taxon>
        <taxon>Candidatus Desulfatibia</taxon>
    </lineage>
</organism>
<dbReference type="GO" id="GO:0005506">
    <property type="term" value="F:iron ion binding"/>
    <property type="evidence" value="ECO:0007669"/>
    <property type="project" value="InterPro"/>
</dbReference>
<dbReference type="Proteomes" id="UP000603434">
    <property type="component" value="Unassembled WGS sequence"/>
</dbReference>
<proteinExistence type="predicted"/>
<gene>
    <name evidence="2" type="ORF">H8E23_06245</name>
</gene>
<evidence type="ECO:0000313" key="3">
    <source>
        <dbReference type="Proteomes" id="UP000603434"/>
    </source>
</evidence>